<dbReference type="GO" id="GO:0005886">
    <property type="term" value="C:plasma membrane"/>
    <property type="evidence" value="ECO:0007669"/>
    <property type="project" value="UniProtKB-SubCell"/>
</dbReference>
<comment type="similarity">
    <text evidence="2">Belongs to the EamA transporter family.</text>
</comment>
<evidence type="ECO:0000313" key="11">
    <source>
        <dbReference type="Proteomes" id="UP000295310"/>
    </source>
</evidence>
<dbReference type="NCBIfam" id="TIGR00688">
    <property type="entry name" value="rarD"/>
    <property type="match status" value="1"/>
</dbReference>
<evidence type="ECO:0000256" key="3">
    <source>
        <dbReference type="ARBA" id="ARBA00022448"/>
    </source>
</evidence>
<name>A0A4R6BGN0_9STAP</name>
<dbReference type="RefSeq" id="WP_133430949.1">
    <property type="nucleotide sequence ID" value="NZ_SCWA01000001.1"/>
</dbReference>
<evidence type="ECO:0000256" key="7">
    <source>
        <dbReference type="ARBA" id="ARBA00023136"/>
    </source>
</evidence>
<protein>
    <submittedName>
        <fullName evidence="10">EamA family transporter RarD</fullName>
    </submittedName>
</protein>
<evidence type="ECO:0000256" key="6">
    <source>
        <dbReference type="ARBA" id="ARBA00022989"/>
    </source>
</evidence>
<comment type="caution">
    <text evidence="10">The sequence shown here is derived from an EMBL/GenBank/DDBJ whole genome shotgun (WGS) entry which is preliminary data.</text>
</comment>
<feature type="transmembrane region" description="Helical" evidence="8">
    <location>
        <begin position="76"/>
        <end position="95"/>
    </location>
</feature>
<accession>A0A4R6BGN0</accession>
<feature type="transmembrane region" description="Helical" evidence="8">
    <location>
        <begin position="215"/>
        <end position="235"/>
    </location>
</feature>
<feature type="transmembrane region" description="Helical" evidence="8">
    <location>
        <begin position="9"/>
        <end position="26"/>
    </location>
</feature>
<feature type="transmembrane region" description="Helical" evidence="8">
    <location>
        <begin position="153"/>
        <end position="170"/>
    </location>
</feature>
<keyword evidence="7 8" id="KW-0472">Membrane</keyword>
<keyword evidence="3" id="KW-0813">Transport</keyword>
<evidence type="ECO:0000256" key="4">
    <source>
        <dbReference type="ARBA" id="ARBA00022475"/>
    </source>
</evidence>
<evidence type="ECO:0000313" key="10">
    <source>
        <dbReference type="EMBL" id="TDL99055.1"/>
    </source>
</evidence>
<evidence type="ECO:0000256" key="8">
    <source>
        <dbReference type="SAM" id="Phobius"/>
    </source>
</evidence>
<feature type="transmembrane region" description="Helical" evidence="8">
    <location>
        <begin position="38"/>
        <end position="56"/>
    </location>
</feature>
<feature type="transmembrane region" description="Helical" evidence="8">
    <location>
        <begin position="131"/>
        <end position="147"/>
    </location>
</feature>
<dbReference type="PANTHER" id="PTHR22911:SF137">
    <property type="entry name" value="SOLUTE CARRIER FAMILY 35 MEMBER G2-RELATED"/>
    <property type="match status" value="1"/>
</dbReference>
<evidence type="ECO:0000256" key="2">
    <source>
        <dbReference type="ARBA" id="ARBA00007362"/>
    </source>
</evidence>
<evidence type="ECO:0000256" key="1">
    <source>
        <dbReference type="ARBA" id="ARBA00004651"/>
    </source>
</evidence>
<gene>
    <name evidence="10" type="primary">rarD</name>
    <name evidence="10" type="ORF">ERX27_01015</name>
</gene>
<feature type="transmembrane region" description="Helical" evidence="8">
    <location>
        <begin position="182"/>
        <end position="200"/>
    </location>
</feature>
<feature type="domain" description="EamA" evidence="9">
    <location>
        <begin position="158"/>
        <end position="285"/>
    </location>
</feature>
<organism evidence="10 11">
    <name type="scientific">Macrococcus brunensis</name>
    <dbReference type="NCBI Taxonomy" id="198483"/>
    <lineage>
        <taxon>Bacteria</taxon>
        <taxon>Bacillati</taxon>
        <taxon>Bacillota</taxon>
        <taxon>Bacilli</taxon>
        <taxon>Bacillales</taxon>
        <taxon>Staphylococcaceae</taxon>
        <taxon>Macrococcus</taxon>
    </lineage>
</organism>
<keyword evidence="6 8" id="KW-1133">Transmembrane helix</keyword>
<feature type="transmembrane region" description="Helical" evidence="8">
    <location>
        <begin position="242"/>
        <end position="262"/>
    </location>
</feature>
<keyword evidence="11" id="KW-1185">Reference proteome</keyword>
<dbReference type="PANTHER" id="PTHR22911">
    <property type="entry name" value="ACYL-MALONYL CONDENSING ENZYME-RELATED"/>
    <property type="match status" value="1"/>
</dbReference>
<dbReference type="InterPro" id="IPR004626">
    <property type="entry name" value="RarD"/>
</dbReference>
<feature type="domain" description="EamA" evidence="9">
    <location>
        <begin position="7"/>
        <end position="147"/>
    </location>
</feature>
<evidence type="ECO:0000259" key="9">
    <source>
        <dbReference type="Pfam" id="PF00892"/>
    </source>
</evidence>
<feature type="transmembrane region" description="Helical" evidence="8">
    <location>
        <begin position="107"/>
        <end position="124"/>
    </location>
</feature>
<sequence length="298" mass="33876">MMSEQQKGILYAAGSYIIWGILPLYWKLIDSINSYEILAHRIIWSVVFMVLLVVFLGRTSEFKIQTRRLFSEPKQALSLFIAALVIAMNWGLFIWAVSNDHVMQASLGYYINPLMSVLLGLIFMKERFTKVEWTAIALAAAGVFYMTLSLGVFPYISVLLAASFAVYGLLKKNIRIDAIYTILLECLFTLPFALIGLIYLKNVNMSHFGMNQDSFMLLFSGVLTAIPLILFTAGARRIPLSLIGFLQYIGPTLMLIQSVFLFNEPFTITHLVTFGLIWTGLILYSISKIMTYRRQKRL</sequence>
<dbReference type="Pfam" id="PF00892">
    <property type="entry name" value="EamA"/>
    <property type="match status" value="2"/>
</dbReference>
<dbReference type="InterPro" id="IPR037185">
    <property type="entry name" value="EmrE-like"/>
</dbReference>
<keyword evidence="5 8" id="KW-0812">Transmembrane</keyword>
<dbReference type="OrthoDB" id="369870at2"/>
<dbReference type="Proteomes" id="UP000295310">
    <property type="component" value="Unassembled WGS sequence"/>
</dbReference>
<keyword evidence="4" id="KW-1003">Cell membrane</keyword>
<proteinExistence type="inferred from homology"/>
<evidence type="ECO:0000256" key="5">
    <source>
        <dbReference type="ARBA" id="ARBA00022692"/>
    </source>
</evidence>
<dbReference type="InterPro" id="IPR000620">
    <property type="entry name" value="EamA_dom"/>
</dbReference>
<dbReference type="EMBL" id="SCWA01000001">
    <property type="protein sequence ID" value="TDL99055.1"/>
    <property type="molecule type" value="Genomic_DNA"/>
</dbReference>
<reference evidence="10 11" key="1">
    <citation type="submission" date="2019-01" db="EMBL/GenBank/DDBJ databases">
        <title>Draft genome sequences of the type strains of six Macrococcus species.</title>
        <authorList>
            <person name="Mazhar S."/>
            <person name="Altermann E."/>
            <person name="Hill C."/>
            <person name="Mcauliffe O."/>
        </authorList>
    </citation>
    <scope>NUCLEOTIDE SEQUENCE [LARGE SCALE GENOMIC DNA]</scope>
    <source>
        <strain evidence="10 11">CCM4811</strain>
    </source>
</reference>
<dbReference type="AlphaFoldDB" id="A0A4R6BGN0"/>
<comment type="subcellular location">
    <subcellularLocation>
        <location evidence="1">Cell membrane</location>
        <topology evidence="1">Multi-pass membrane protein</topology>
    </subcellularLocation>
</comment>
<feature type="transmembrane region" description="Helical" evidence="8">
    <location>
        <begin position="268"/>
        <end position="287"/>
    </location>
</feature>
<dbReference type="SUPFAM" id="SSF103481">
    <property type="entry name" value="Multidrug resistance efflux transporter EmrE"/>
    <property type="match status" value="2"/>
</dbReference>